<reference evidence="2" key="1">
    <citation type="submission" date="2020-01" db="EMBL/GenBank/DDBJ databases">
        <authorList>
            <person name="Mishra B."/>
        </authorList>
    </citation>
    <scope>NUCLEOTIDE SEQUENCE [LARGE SCALE GENOMIC DNA]</scope>
</reference>
<dbReference type="GO" id="GO:0004540">
    <property type="term" value="F:RNA nuclease activity"/>
    <property type="evidence" value="ECO:0007669"/>
    <property type="project" value="InterPro"/>
</dbReference>
<sequence>MSGTCKCIHSDSGEKSPETVIGVNTVAEAQYEDAQTWVCWDIEDCPVPRGCKPEKIAEQIRSALAKLNYVGPISISAYGNMNRIPSSMKKALSSSGVVLNHVPPSEFRQYIFDEILFWPCQSPAPANVMVITRDESLSSMLRKKQLDGRYNVLLALPRNASEYLAASAKTTWVWRSLLLDEP</sequence>
<dbReference type="OrthoDB" id="549353at2759"/>
<dbReference type="PANTHER" id="PTHR14379">
    <property type="entry name" value="LIMKAIN B LKAP"/>
    <property type="match status" value="1"/>
</dbReference>
<organism evidence="2 3">
    <name type="scientific">Microthlaspi erraticum</name>
    <dbReference type="NCBI Taxonomy" id="1685480"/>
    <lineage>
        <taxon>Eukaryota</taxon>
        <taxon>Viridiplantae</taxon>
        <taxon>Streptophyta</taxon>
        <taxon>Embryophyta</taxon>
        <taxon>Tracheophyta</taxon>
        <taxon>Spermatophyta</taxon>
        <taxon>Magnoliopsida</taxon>
        <taxon>eudicotyledons</taxon>
        <taxon>Gunneridae</taxon>
        <taxon>Pentapetalae</taxon>
        <taxon>rosids</taxon>
        <taxon>malvids</taxon>
        <taxon>Brassicales</taxon>
        <taxon>Brassicaceae</taxon>
        <taxon>Coluteocarpeae</taxon>
        <taxon>Microthlaspi</taxon>
    </lineage>
</organism>
<evidence type="ECO:0000313" key="2">
    <source>
        <dbReference type="EMBL" id="CAA7061329.1"/>
    </source>
</evidence>
<dbReference type="EMBL" id="CACVBM020001862">
    <property type="protein sequence ID" value="CAA7061329.1"/>
    <property type="molecule type" value="Genomic_DNA"/>
</dbReference>
<dbReference type="Proteomes" id="UP000467841">
    <property type="component" value="Unassembled WGS sequence"/>
</dbReference>
<feature type="domain" description="NYN" evidence="1">
    <location>
        <begin position="36"/>
        <end position="169"/>
    </location>
</feature>
<dbReference type="AlphaFoldDB" id="A0A6D2L6C2"/>
<evidence type="ECO:0000259" key="1">
    <source>
        <dbReference type="Pfam" id="PF01936"/>
    </source>
</evidence>
<dbReference type="CDD" id="cd10910">
    <property type="entry name" value="PIN_limkain_b1_N_like"/>
    <property type="match status" value="1"/>
</dbReference>
<dbReference type="Pfam" id="PF01936">
    <property type="entry name" value="NYN"/>
    <property type="match status" value="1"/>
</dbReference>
<keyword evidence="3" id="KW-1185">Reference proteome</keyword>
<dbReference type="InterPro" id="IPR024768">
    <property type="entry name" value="Marf1"/>
</dbReference>
<dbReference type="InterPro" id="IPR021139">
    <property type="entry name" value="NYN"/>
</dbReference>
<accession>A0A6D2L6C2</accession>
<dbReference type="GO" id="GO:0010468">
    <property type="term" value="P:regulation of gene expression"/>
    <property type="evidence" value="ECO:0007669"/>
    <property type="project" value="InterPro"/>
</dbReference>
<protein>
    <recommendedName>
        <fullName evidence="1">NYN domain-containing protein</fullName>
    </recommendedName>
</protein>
<evidence type="ECO:0000313" key="3">
    <source>
        <dbReference type="Proteomes" id="UP000467841"/>
    </source>
</evidence>
<dbReference type="PANTHER" id="PTHR14379:SF60">
    <property type="entry name" value="NYN DOMAIN-CONTAINING PROTEIN"/>
    <property type="match status" value="1"/>
</dbReference>
<dbReference type="GO" id="GO:0005777">
    <property type="term" value="C:peroxisome"/>
    <property type="evidence" value="ECO:0007669"/>
    <property type="project" value="InterPro"/>
</dbReference>
<gene>
    <name evidence="2" type="ORF">MERR_LOCUS48565</name>
</gene>
<proteinExistence type="predicted"/>
<comment type="caution">
    <text evidence="2">The sequence shown here is derived from an EMBL/GenBank/DDBJ whole genome shotgun (WGS) entry which is preliminary data.</text>
</comment>
<name>A0A6D2L6C2_9BRAS</name>